<dbReference type="EMBL" id="JABAIM010000001">
    <property type="protein sequence ID" value="NLR74263.1"/>
    <property type="molecule type" value="Genomic_DNA"/>
</dbReference>
<organism evidence="1 2">
    <name type="scientific">Leeia aquatica</name>
    <dbReference type="NCBI Taxonomy" id="2725557"/>
    <lineage>
        <taxon>Bacteria</taxon>
        <taxon>Pseudomonadati</taxon>
        <taxon>Pseudomonadota</taxon>
        <taxon>Betaproteobacteria</taxon>
        <taxon>Neisseriales</taxon>
        <taxon>Leeiaceae</taxon>
        <taxon>Leeia</taxon>
    </lineage>
</organism>
<sequence length="247" mass="27044">MDNTPLIGYVYVGADRDDPMSAAVVGAQIGSGVDQPPYIVVDHTLERTLLTRWPGRLWRVQVLQSASDQPLAYARYTRATAVQVLEALPLSCLFEHQGDAVVDFLNGIRLLTPAQKMALAEAQDPTAHQLYNRVFDRWLTRMNPESQHLGQDHHGVIAMGGLNPRSPVGNASSVLYDELRKRACELEGAAALVLDEDGDECLHPQWHAAADTLQNALYGIAAPDALLSPEERTVLLRAYRAVVGEDG</sequence>
<proteinExistence type="predicted"/>
<dbReference type="RefSeq" id="WP_168875887.1">
    <property type="nucleotide sequence ID" value="NZ_JABAIM010000001.1"/>
</dbReference>
<accession>A0A847S388</accession>
<name>A0A847S388_9NEIS</name>
<comment type="caution">
    <text evidence="1">The sequence shown here is derived from an EMBL/GenBank/DDBJ whole genome shotgun (WGS) entry which is preliminary data.</text>
</comment>
<reference evidence="1 2" key="1">
    <citation type="submission" date="2020-04" db="EMBL/GenBank/DDBJ databases">
        <title>Draft genome of Leeia sp. IMCC25680.</title>
        <authorList>
            <person name="Song J."/>
            <person name="Cho J.-C."/>
        </authorList>
    </citation>
    <scope>NUCLEOTIDE SEQUENCE [LARGE SCALE GENOMIC DNA]</scope>
    <source>
        <strain evidence="1 2">IMCC25680</strain>
    </source>
</reference>
<dbReference type="AlphaFoldDB" id="A0A847S388"/>
<evidence type="ECO:0000313" key="2">
    <source>
        <dbReference type="Proteomes" id="UP000587991"/>
    </source>
</evidence>
<dbReference type="Proteomes" id="UP000587991">
    <property type="component" value="Unassembled WGS sequence"/>
</dbReference>
<keyword evidence="2" id="KW-1185">Reference proteome</keyword>
<protein>
    <submittedName>
        <fullName evidence="1">Uncharacterized protein</fullName>
    </submittedName>
</protein>
<gene>
    <name evidence="1" type="ORF">HF682_03735</name>
</gene>
<evidence type="ECO:0000313" key="1">
    <source>
        <dbReference type="EMBL" id="NLR74263.1"/>
    </source>
</evidence>